<accession>A0A7Z7Y9X1</accession>
<gene>
    <name evidence="1" type="ORF">EYB64_16240</name>
</gene>
<protein>
    <submittedName>
        <fullName evidence="1">Uncharacterized protein</fullName>
    </submittedName>
</protein>
<evidence type="ECO:0000313" key="1">
    <source>
        <dbReference type="EMBL" id="TBM39788.1"/>
    </source>
</evidence>
<comment type="caution">
    <text evidence="1">The sequence shown here is derived from an EMBL/GenBank/DDBJ whole genome shotgun (WGS) entry which is preliminary data.</text>
</comment>
<proteinExistence type="predicted"/>
<sequence length="160" mass="17986">MTLSVLHEMQTCFLVHLSDHDKQSIRREPFTLACNEVLNVGDCFTEIGSSGSAGNLPIRLSPPWVQRYQGLLTGHESNFDWLPPCWDGQDLVLFDAFNGDDPSEGFLSPGRKAKWSGTRSMEDGYFIAYLRHCDNRLFHTRGGSASSVCQCTKLIRWQAS</sequence>
<name>A0A7Z7Y9X1_VIBCL</name>
<dbReference type="Proteomes" id="UP000294145">
    <property type="component" value="Unassembled WGS sequence"/>
</dbReference>
<reference evidence="1 2" key="1">
    <citation type="submission" date="2019-02" db="EMBL/GenBank/DDBJ databases">
        <title>Genomic plasticity associated with the antimicrobial resistance in Vibrio cholerae.</title>
        <authorList>
            <person name="Verma J."/>
            <person name="Bag S."/>
            <person name="Saha B."/>
            <person name="Kumar P."/>
            <person name="Ghosh T.S."/>
            <person name="Dayal M."/>
            <person name="Senapati T."/>
            <person name="Mehra S."/>
            <person name="Dey P."/>
            <person name="Desigamani A."/>
            <person name="Kumar D."/>
            <person name="Rana P."/>
            <person name="Kumar B."/>
            <person name="Maiti T.K."/>
            <person name="Sharma N.C."/>
            <person name="Bhadra R.K."/>
            <person name="Mutreja A."/>
            <person name="Nair G.B."/>
            <person name="Ramamurthy T."/>
            <person name="Das B."/>
        </authorList>
    </citation>
    <scope>NUCLEOTIDE SEQUENCE [LARGE SCALE GENOMIC DNA]</scope>
    <source>
        <strain evidence="1 2">IDH06781</strain>
    </source>
</reference>
<evidence type="ECO:0000313" key="2">
    <source>
        <dbReference type="Proteomes" id="UP000294145"/>
    </source>
</evidence>
<organism evidence="1 2">
    <name type="scientific">Vibrio cholerae</name>
    <dbReference type="NCBI Taxonomy" id="666"/>
    <lineage>
        <taxon>Bacteria</taxon>
        <taxon>Pseudomonadati</taxon>
        <taxon>Pseudomonadota</taxon>
        <taxon>Gammaproteobacteria</taxon>
        <taxon>Vibrionales</taxon>
        <taxon>Vibrionaceae</taxon>
        <taxon>Vibrio</taxon>
    </lineage>
</organism>
<dbReference type="RefSeq" id="WP_154813885.1">
    <property type="nucleotide sequence ID" value="NZ_SISP01000032.1"/>
</dbReference>
<dbReference type="AlphaFoldDB" id="A0A7Z7Y9X1"/>
<dbReference type="EMBL" id="SISP01000032">
    <property type="protein sequence ID" value="TBM39788.1"/>
    <property type="molecule type" value="Genomic_DNA"/>
</dbReference>